<protein>
    <recommendedName>
        <fullName evidence="2">Outer membrane protein beta-barrel domain-containing protein</fullName>
    </recommendedName>
</protein>
<accession>A0A3B1CL00</accession>
<proteinExistence type="predicted"/>
<dbReference type="EMBL" id="UOGA01000298">
    <property type="protein sequence ID" value="VAX25393.1"/>
    <property type="molecule type" value="Genomic_DNA"/>
</dbReference>
<sequence>MHTKIVLFFIFSLAPITSFATKASAQEGAGAPKASLSEMYNFELRGFYWNSGLDATVRSDEGGFEGTDIDVVEDLGIARQNGIIGGEATLELYQGHKLKLTVVNISYDTDKIIDKELTFKGDVYGIGTKVTSKMSLLSARFGYEYDFIRRDNGFVGLQLAANLIQTNASLVTNDTLSNSAKVALVFPMVVATGRAHFTKHVSGTAELGWTGYESSNLIDAVLYIDYNPVKSVGITFGWKSIMIDAKESGDKINVQWSGVFAGLILRI</sequence>
<gene>
    <name evidence="1" type="ORF">MNBD_NITROSPINAE04-991</name>
</gene>
<evidence type="ECO:0008006" key="2">
    <source>
        <dbReference type="Google" id="ProtNLM"/>
    </source>
</evidence>
<organism evidence="1">
    <name type="scientific">hydrothermal vent metagenome</name>
    <dbReference type="NCBI Taxonomy" id="652676"/>
    <lineage>
        <taxon>unclassified sequences</taxon>
        <taxon>metagenomes</taxon>
        <taxon>ecological metagenomes</taxon>
    </lineage>
</organism>
<name>A0A3B1CL00_9ZZZZ</name>
<reference evidence="1" key="1">
    <citation type="submission" date="2018-06" db="EMBL/GenBank/DDBJ databases">
        <authorList>
            <person name="Zhirakovskaya E."/>
        </authorList>
    </citation>
    <scope>NUCLEOTIDE SEQUENCE</scope>
</reference>
<dbReference type="AlphaFoldDB" id="A0A3B1CL00"/>
<evidence type="ECO:0000313" key="1">
    <source>
        <dbReference type="EMBL" id="VAX25393.1"/>
    </source>
</evidence>